<dbReference type="Proteomes" id="UP000216446">
    <property type="component" value="Unassembled WGS sequence"/>
</dbReference>
<dbReference type="InterPro" id="IPR007813">
    <property type="entry name" value="PilN"/>
</dbReference>
<name>A0A259TUM2_9BACT</name>
<gene>
    <name evidence="1" type="ORF">BSZ36_17660</name>
</gene>
<dbReference type="AlphaFoldDB" id="A0A259TUM2"/>
<comment type="caution">
    <text evidence="1">The sequence shown here is derived from an EMBL/GenBank/DDBJ whole genome shotgun (WGS) entry which is preliminary data.</text>
</comment>
<keyword evidence="2" id="KW-1185">Reference proteome</keyword>
<sequence>MTPPLAARPRVVGVHIEPTAVRWAELAHERGGVSIRRTVSVPIESGDVPAALRVAAGRSIPRLVYVHAPASALRLTVVDGPEPPLTPGWAEGVLGSQLPEGIDLGAFAVRAAPVRVSDTASRWYVAAIRNAAVDSLCDLFRTAGIPLAGVLPFGPDLDVVAPSNGAVAYAGSAEGVALVRDDSGTLAVEYYAGPSAPGDALREASRLGEPALVTGPNAPDTSRGLADSSPAFAASVALAILAASGGADSLNLLAPEIAHEGASAPVRDAALRRVLAIAALTFVVLAVSLALAPTPAEDVVTAPAPVAARAASSARLAPSLDRIGRAIPPGVWLRSLRLDPTSDDSVILTGVSLSPDGLSDVLSGLQRDARLLDARLTDASAQGQPGSPFRFEVSARFAP</sequence>
<protein>
    <submittedName>
        <fullName evidence="1">Uncharacterized protein</fullName>
    </submittedName>
</protein>
<dbReference type="Pfam" id="PF05137">
    <property type="entry name" value="PilN"/>
    <property type="match status" value="1"/>
</dbReference>
<dbReference type="EMBL" id="MQWB01000011">
    <property type="protein sequence ID" value="OZC01274.1"/>
    <property type="molecule type" value="Genomic_DNA"/>
</dbReference>
<proteinExistence type="predicted"/>
<evidence type="ECO:0000313" key="1">
    <source>
        <dbReference type="EMBL" id="OZC01274.1"/>
    </source>
</evidence>
<dbReference type="InParanoid" id="A0A259TUM2"/>
<accession>A0A259TUM2</accession>
<organism evidence="1 2">
    <name type="scientific">Rubricoccus marinus</name>
    <dbReference type="NCBI Taxonomy" id="716817"/>
    <lineage>
        <taxon>Bacteria</taxon>
        <taxon>Pseudomonadati</taxon>
        <taxon>Rhodothermota</taxon>
        <taxon>Rhodothermia</taxon>
        <taxon>Rhodothermales</taxon>
        <taxon>Rubricoccaceae</taxon>
        <taxon>Rubricoccus</taxon>
    </lineage>
</organism>
<evidence type="ECO:0000313" key="2">
    <source>
        <dbReference type="Proteomes" id="UP000216446"/>
    </source>
</evidence>
<reference evidence="1 2" key="1">
    <citation type="submission" date="2016-11" db="EMBL/GenBank/DDBJ databases">
        <title>Study of marine rhodopsin-containing bacteria.</title>
        <authorList>
            <person name="Yoshizawa S."/>
            <person name="Kumagai Y."/>
            <person name="Kogure K."/>
        </authorList>
    </citation>
    <scope>NUCLEOTIDE SEQUENCE [LARGE SCALE GENOMIC DNA]</scope>
    <source>
        <strain evidence="1 2">SG-29</strain>
    </source>
</reference>
<dbReference type="RefSeq" id="WP_094551716.1">
    <property type="nucleotide sequence ID" value="NZ_MQWB01000011.1"/>
</dbReference>